<keyword evidence="3" id="KW-1185">Reference proteome</keyword>
<gene>
    <name evidence="2" type="ORF">IL334_007750</name>
</gene>
<accession>A0ABZ1D9I8</accession>
<sequence>MSFDTSRREEPAILPTFPAKGSGPTLNTINDEDISSSLHPSPQTTFKTFLGNGSYLPSSIRRRIVLLNRWYSHSSSVILMMAQERSFYKL</sequence>
<evidence type="ECO:0000313" key="3">
    <source>
        <dbReference type="Proteomes" id="UP001329825"/>
    </source>
</evidence>
<dbReference type="Proteomes" id="UP001329825">
    <property type="component" value="Chromosome 11"/>
</dbReference>
<dbReference type="RefSeq" id="XP_062795490.1">
    <property type="nucleotide sequence ID" value="XM_062939439.1"/>
</dbReference>
<feature type="region of interest" description="Disordered" evidence="1">
    <location>
        <begin position="1"/>
        <end position="25"/>
    </location>
</feature>
<dbReference type="GeneID" id="87959880"/>
<organism evidence="2 3">
    <name type="scientific">Kwoniella shivajii</name>
    <dbReference type="NCBI Taxonomy" id="564305"/>
    <lineage>
        <taxon>Eukaryota</taxon>
        <taxon>Fungi</taxon>
        <taxon>Dikarya</taxon>
        <taxon>Basidiomycota</taxon>
        <taxon>Agaricomycotina</taxon>
        <taxon>Tremellomycetes</taxon>
        <taxon>Tremellales</taxon>
        <taxon>Cryptococcaceae</taxon>
        <taxon>Kwoniella</taxon>
    </lineage>
</organism>
<feature type="compositionally biased region" description="Basic and acidic residues" evidence="1">
    <location>
        <begin position="1"/>
        <end position="11"/>
    </location>
</feature>
<name>A0ABZ1D9I8_9TREE</name>
<dbReference type="EMBL" id="CP141891">
    <property type="protein sequence ID" value="WRT70751.1"/>
    <property type="molecule type" value="Genomic_DNA"/>
</dbReference>
<proteinExistence type="predicted"/>
<reference evidence="2 3" key="1">
    <citation type="submission" date="2024-01" db="EMBL/GenBank/DDBJ databases">
        <title>Comparative genomics of Cryptococcus and Kwoniella reveals pathogenesis evolution and contrasting modes of karyotype evolution via chromosome fusion or intercentromeric recombination.</title>
        <authorList>
            <person name="Coelho M.A."/>
            <person name="David-Palma M."/>
            <person name="Shea T."/>
            <person name="Bowers K."/>
            <person name="McGinley-Smith S."/>
            <person name="Mohammad A.W."/>
            <person name="Gnirke A."/>
            <person name="Yurkov A.M."/>
            <person name="Nowrousian M."/>
            <person name="Sun S."/>
            <person name="Cuomo C.A."/>
            <person name="Heitman J."/>
        </authorList>
    </citation>
    <scope>NUCLEOTIDE SEQUENCE [LARGE SCALE GENOMIC DNA]</scope>
    <source>
        <strain evidence="2">CBS 11374</strain>
    </source>
</reference>
<evidence type="ECO:0000256" key="1">
    <source>
        <dbReference type="SAM" id="MobiDB-lite"/>
    </source>
</evidence>
<protein>
    <submittedName>
        <fullName evidence="2">Uncharacterized protein</fullName>
    </submittedName>
</protein>
<evidence type="ECO:0000313" key="2">
    <source>
        <dbReference type="EMBL" id="WRT70751.1"/>
    </source>
</evidence>